<evidence type="ECO:0000313" key="4">
    <source>
        <dbReference type="Proteomes" id="UP000093366"/>
    </source>
</evidence>
<feature type="domain" description="YbaK/aminoacyl-tRNA synthetase-associated" evidence="2">
    <location>
        <begin position="29"/>
        <end position="149"/>
    </location>
</feature>
<proteinExistence type="inferred from homology"/>
<dbReference type="PANTHER" id="PTHR31423">
    <property type="entry name" value="YBAK DOMAIN-CONTAINING PROTEIN"/>
    <property type="match status" value="1"/>
</dbReference>
<dbReference type="PANTHER" id="PTHR31423:SF3">
    <property type="entry name" value="PROLYL-TRNA SYNTHETASE ASSOCIATED DOMAIN-CONTAINING PROTEIN 1-RELATED"/>
    <property type="match status" value="1"/>
</dbReference>
<name>A0A1C0TJ04_9GAMM</name>
<organism evidence="3 4">
    <name type="scientific">Pseudoalteromonas luteoviolacea</name>
    <dbReference type="NCBI Taxonomy" id="43657"/>
    <lineage>
        <taxon>Bacteria</taxon>
        <taxon>Pseudomonadati</taxon>
        <taxon>Pseudomonadota</taxon>
        <taxon>Gammaproteobacteria</taxon>
        <taxon>Alteromonadales</taxon>
        <taxon>Pseudoalteromonadaceae</taxon>
        <taxon>Pseudoalteromonas</taxon>
    </lineage>
</organism>
<protein>
    <submittedName>
        <fullName evidence="3">Ala-tRNA(Pro) hydrolase</fullName>
    </submittedName>
</protein>
<gene>
    <name evidence="3" type="ORF">A7985_24740</name>
</gene>
<reference evidence="4" key="1">
    <citation type="submission" date="2016-07" db="EMBL/GenBank/DDBJ databases">
        <authorList>
            <person name="Florea S."/>
            <person name="Webb J.S."/>
            <person name="Jaromczyk J."/>
            <person name="Schardl C.L."/>
        </authorList>
    </citation>
    <scope>NUCLEOTIDE SEQUENCE [LARGE SCALE GENOMIC DNA]</scope>
    <source>
        <strain evidence="4">IPB1</strain>
    </source>
</reference>
<dbReference type="SUPFAM" id="SSF55826">
    <property type="entry name" value="YbaK/ProRS associated domain"/>
    <property type="match status" value="1"/>
</dbReference>
<dbReference type="InterPro" id="IPR007214">
    <property type="entry name" value="YbaK/aa-tRNA-synth-assoc-dom"/>
</dbReference>
<comment type="caution">
    <text evidence="3">The sequence shown here is derived from an EMBL/GenBank/DDBJ whole genome shotgun (WGS) entry which is preliminary data.</text>
</comment>
<dbReference type="Pfam" id="PF04073">
    <property type="entry name" value="tRNA_edit"/>
    <property type="match status" value="1"/>
</dbReference>
<dbReference type="AlphaFoldDB" id="A0A1C0TJ04"/>
<dbReference type="CDD" id="cd04335">
    <property type="entry name" value="PrdX_deacylase"/>
    <property type="match status" value="1"/>
</dbReference>
<accession>A0A1C0TJ04</accession>
<dbReference type="InterPro" id="IPR036754">
    <property type="entry name" value="YbaK/aa-tRNA-synt-asso_dom_sf"/>
</dbReference>
<sequence length="165" mass="18912">MPSHTEIAQSLQALNIDYLSYEHPPLANCDVAKSIGLKREGTGLKNLFLRDNYGKRHFLVITLAQKQLDLKLLSKQQGVSRLGFCSPERLAKFLKVKPGCVSALAIENDDTQQVELWLDKALENTPLWQCHPFENDKTWVLHLDDLKKFWAKTGHQPHWVDLPTR</sequence>
<dbReference type="Proteomes" id="UP000093366">
    <property type="component" value="Unassembled WGS sequence"/>
</dbReference>
<dbReference type="InterPro" id="IPR040285">
    <property type="entry name" value="ProX/PRXD1"/>
</dbReference>
<dbReference type="EMBL" id="MAUJ01000020">
    <property type="protein sequence ID" value="OCQ18184.1"/>
    <property type="molecule type" value="Genomic_DNA"/>
</dbReference>
<evidence type="ECO:0000256" key="1">
    <source>
        <dbReference type="ARBA" id="ARBA00010201"/>
    </source>
</evidence>
<evidence type="ECO:0000313" key="3">
    <source>
        <dbReference type="EMBL" id="OCQ18184.1"/>
    </source>
</evidence>
<dbReference type="GO" id="GO:0002161">
    <property type="term" value="F:aminoacyl-tRNA deacylase activity"/>
    <property type="evidence" value="ECO:0007669"/>
    <property type="project" value="InterPro"/>
</dbReference>
<keyword evidence="3" id="KW-0378">Hydrolase</keyword>
<dbReference type="Gene3D" id="3.90.960.10">
    <property type="entry name" value="YbaK/aminoacyl-tRNA synthetase-associated domain"/>
    <property type="match status" value="1"/>
</dbReference>
<evidence type="ECO:0000259" key="2">
    <source>
        <dbReference type="Pfam" id="PF04073"/>
    </source>
</evidence>
<dbReference type="FunFam" id="3.90.960.10:FF:000005">
    <property type="entry name" value="Putative prolyl-tRNA synthetase"/>
    <property type="match status" value="1"/>
</dbReference>
<comment type="similarity">
    <text evidence="1">Belongs to the PRORSD1 family.</text>
</comment>